<feature type="compositionally biased region" description="Low complexity" evidence="1">
    <location>
        <begin position="52"/>
        <end position="62"/>
    </location>
</feature>
<evidence type="ECO:0000313" key="3">
    <source>
        <dbReference type="EMBL" id="KAB1660074.1"/>
    </source>
</evidence>
<dbReference type="OrthoDB" id="3728208at2"/>
<feature type="compositionally biased region" description="Gly residues" evidence="1">
    <location>
        <begin position="63"/>
        <end position="73"/>
    </location>
</feature>
<gene>
    <name evidence="3" type="ORF">F8O01_03870</name>
</gene>
<organism evidence="3 4">
    <name type="scientific">Pseudoclavibacter chungangensis</name>
    <dbReference type="NCBI Taxonomy" id="587635"/>
    <lineage>
        <taxon>Bacteria</taxon>
        <taxon>Bacillati</taxon>
        <taxon>Actinomycetota</taxon>
        <taxon>Actinomycetes</taxon>
        <taxon>Micrococcales</taxon>
        <taxon>Microbacteriaceae</taxon>
        <taxon>Pseudoclavibacter</taxon>
    </lineage>
</organism>
<dbReference type="Proteomes" id="UP000467240">
    <property type="component" value="Unassembled WGS sequence"/>
</dbReference>
<dbReference type="AlphaFoldDB" id="A0A7J5C036"/>
<keyword evidence="2" id="KW-0472">Membrane</keyword>
<feature type="transmembrane region" description="Helical" evidence="2">
    <location>
        <begin position="144"/>
        <end position="162"/>
    </location>
</feature>
<dbReference type="RefSeq" id="WP_158039570.1">
    <property type="nucleotide sequence ID" value="NZ_JACCFV010000001.1"/>
</dbReference>
<evidence type="ECO:0000256" key="2">
    <source>
        <dbReference type="SAM" id="Phobius"/>
    </source>
</evidence>
<keyword evidence="4" id="KW-1185">Reference proteome</keyword>
<evidence type="ECO:0000313" key="4">
    <source>
        <dbReference type="Proteomes" id="UP000467240"/>
    </source>
</evidence>
<feature type="transmembrane region" description="Helical" evidence="2">
    <location>
        <begin position="116"/>
        <end position="137"/>
    </location>
</feature>
<keyword evidence="2" id="KW-0812">Transmembrane</keyword>
<feature type="transmembrane region" description="Helical" evidence="2">
    <location>
        <begin position="182"/>
        <end position="206"/>
    </location>
</feature>
<keyword evidence="2" id="KW-1133">Transmembrane helix</keyword>
<sequence>MSTGNSGWDFSDFTPPPAGDSRGSSPFGGGQDQSAAPFGGYGNQGESTPTFGAPAGGAPSPYGGQGGPFGAPQGGAPNAGLFTASGEPDRIDPFGTVNSSFGGSASEPVHAVKAPVGWLVAALVVALLAGIAASIFGGIPAVGIACWALAGPGVIGLLAVYLTKDVRARAFLTYSPPLWGPLLYGIVLVLAFVAVMIASLQIAFWVGRM</sequence>
<proteinExistence type="predicted"/>
<reference evidence="3 4" key="1">
    <citation type="submission" date="2019-09" db="EMBL/GenBank/DDBJ databases">
        <title>Phylogeny of genus Pseudoclavibacter and closely related genus.</title>
        <authorList>
            <person name="Li Y."/>
        </authorList>
    </citation>
    <scope>NUCLEOTIDE SEQUENCE [LARGE SCALE GENOMIC DNA]</scope>
    <source>
        <strain evidence="3 4">DSM 23821</strain>
    </source>
</reference>
<evidence type="ECO:0000256" key="1">
    <source>
        <dbReference type="SAM" id="MobiDB-lite"/>
    </source>
</evidence>
<dbReference type="EMBL" id="WBJZ01000004">
    <property type="protein sequence ID" value="KAB1660074.1"/>
    <property type="molecule type" value="Genomic_DNA"/>
</dbReference>
<protein>
    <submittedName>
        <fullName evidence="3">Uncharacterized protein</fullName>
    </submittedName>
</protein>
<name>A0A7J5C036_9MICO</name>
<feature type="region of interest" description="Disordered" evidence="1">
    <location>
        <begin position="1"/>
        <end position="85"/>
    </location>
</feature>
<accession>A0A7J5C036</accession>
<comment type="caution">
    <text evidence="3">The sequence shown here is derived from an EMBL/GenBank/DDBJ whole genome shotgun (WGS) entry which is preliminary data.</text>
</comment>